<gene>
    <name evidence="2" type="ORF">PV04_01452</name>
</gene>
<evidence type="ECO:0000259" key="1">
    <source>
        <dbReference type="PROSITE" id="PS51340"/>
    </source>
</evidence>
<feature type="domain" description="MOSC" evidence="1">
    <location>
        <begin position="17"/>
        <end position="198"/>
    </location>
</feature>
<dbReference type="Proteomes" id="UP000054266">
    <property type="component" value="Unassembled WGS sequence"/>
</dbReference>
<dbReference type="HOGENOM" id="CLU_092690_0_0_1"/>
<dbReference type="Gene3D" id="2.40.33.20">
    <property type="entry name" value="PK beta-barrel domain-like"/>
    <property type="match status" value="1"/>
</dbReference>
<evidence type="ECO:0000313" key="2">
    <source>
        <dbReference type="EMBL" id="KIW73321.1"/>
    </source>
</evidence>
<dbReference type="InterPro" id="IPR005302">
    <property type="entry name" value="MoCF_Sase_C"/>
</dbReference>
<dbReference type="EMBL" id="KN846956">
    <property type="protein sequence ID" value="KIW73321.1"/>
    <property type="molecule type" value="Genomic_DNA"/>
</dbReference>
<dbReference type="GO" id="GO:0030151">
    <property type="term" value="F:molybdenum ion binding"/>
    <property type="evidence" value="ECO:0007669"/>
    <property type="project" value="InterPro"/>
</dbReference>
<protein>
    <recommendedName>
        <fullName evidence="1">MOSC domain-containing protein</fullName>
    </recommendedName>
</protein>
<evidence type="ECO:0000313" key="3">
    <source>
        <dbReference type="Proteomes" id="UP000054266"/>
    </source>
</evidence>
<sequence length="209" mass="22834">MSVHALSFSAQHTFSKQSSKSLTLIPGLGVEGDCHCGETVQHRSRLKIRPPPKNLRQVHLLDLEILDEFNVKPGDLGENITTKGLRLLELGKETRLHFLSPIATAPGTNGGDLETSGLETKNVLGSATWEPLATVDHPVLVVTGLRNPCPQISHFRPGLQERFIDRDEQRKIIARKAGIMSTVEVGGVIEVGMQIVVEQPAAWEALECV</sequence>
<dbReference type="GO" id="GO:0003824">
    <property type="term" value="F:catalytic activity"/>
    <property type="evidence" value="ECO:0007669"/>
    <property type="project" value="InterPro"/>
</dbReference>
<keyword evidence="3" id="KW-1185">Reference proteome</keyword>
<dbReference type="PROSITE" id="PS51340">
    <property type="entry name" value="MOSC"/>
    <property type="match status" value="1"/>
</dbReference>
<dbReference type="PANTHER" id="PTHR36930:SF1">
    <property type="entry name" value="MOSC DOMAIN-CONTAINING PROTEIN"/>
    <property type="match status" value="1"/>
</dbReference>
<reference evidence="2 3" key="1">
    <citation type="submission" date="2015-01" db="EMBL/GenBank/DDBJ databases">
        <title>The Genome Sequence of Capronia semiimmersa CBS27337.</title>
        <authorList>
            <consortium name="The Broad Institute Genomics Platform"/>
            <person name="Cuomo C."/>
            <person name="de Hoog S."/>
            <person name="Gorbushina A."/>
            <person name="Stielow B."/>
            <person name="Teixiera M."/>
            <person name="Abouelleil A."/>
            <person name="Chapman S.B."/>
            <person name="Priest M."/>
            <person name="Young S.K."/>
            <person name="Wortman J."/>
            <person name="Nusbaum C."/>
            <person name="Birren B."/>
        </authorList>
    </citation>
    <scope>NUCLEOTIDE SEQUENCE [LARGE SCALE GENOMIC DNA]</scope>
    <source>
        <strain evidence="2 3">CBS 27337</strain>
    </source>
</reference>
<dbReference type="STRING" id="5601.A0A0D2D6X1"/>
<proteinExistence type="predicted"/>
<dbReference type="InterPro" id="IPR052716">
    <property type="entry name" value="MOSC_domain"/>
</dbReference>
<dbReference type="PANTHER" id="PTHR36930">
    <property type="entry name" value="METAL-SULFUR CLUSTER BIOSYNTHESIS PROTEINS YUAD-RELATED"/>
    <property type="match status" value="1"/>
</dbReference>
<dbReference type="InterPro" id="IPR011037">
    <property type="entry name" value="Pyrv_Knase-like_insert_dom_sf"/>
</dbReference>
<accession>A0A0D2D6X1</accession>
<dbReference type="AlphaFoldDB" id="A0A0D2D6X1"/>
<organism evidence="2 3">
    <name type="scientific">Phialophora macrospora</name>
    <dbReference type="NCBI Taxonomy" id="1851006"/>
    <lineage>
        <taxon>Eukaryota</taxon>
        <taxon>Fungi</taxon>
        <taxon>Dikarya</taxon>
        <taxon>Ascomycota</taxon>
        <taxon>Pezizomycotina</taxon>
        <taxon>Eurotiomycetes</taxon>
        <taxon>Chaetothyriomycetidae</taxon>
        <taxon>Chaetothyriales</taxon>
        <taxon>Herpotrichiellaceae</taxon>
        <taxon>Phialophora</taxon>
    </lineage>
</organism>
<dbReference type="SUPFAM" id="SSF50800">
    <property type="entry name" value="PK beta-barrel domain-like"/>
    <property type="match status" value="2"/>
</dbReference>
<dbReference type="GO" id="GO:0030170">
    <property type="term" value="F:pyridoxal phosphate binding"/>
    <property type="evidence" value="ECO:0007669"/>
    <property type="project" value="InterPro"/>
</dbReference>
<name>A0A0D2D6X1_9EURO</name>